<sequence length="25" mass="3093">MITARWRGVCLWWFCTLRNGSFREC</sequence>
<protein>
    <submittedName>
        <fullName evidence="1">Uncharacterized protein</fullName>
    </submittedName>
</protein>
<reference evidence="1" key="2">
    <citation type="journal article" date="2015" name="Fish Shellfish Immunol.">
        <title>Early steps in the European eel (Anguilla anguilla)-Vibrio vulnificus interaction in the gills: Role of the RtxA13 toxin.</title>
        <authorList>
            <person name="Callol A."/>
            <person name="Pajuelo D."/>
            <person name="Ebbesson L."/>
            <person name="Teles M."/>
            <person name="MacKenzie S."/>
            <person name="Amaro C."/>
        </authorList>
    </citation>
    <scope>NUCLEOTIDE SEQUENCE</scope>
</reference>
<dbReference type="AlphaFoldDB" id="A0A0E9UK08"/>
<dbReference type="EMBL" id="GBXM01042531">
    <property type="protein sequence ID" value="JAH66046.1"/>
    <property type="molecule type" value="Transcribed_RNA"/>
</dbReference>
<accession>A0A0E9UK08</accession>
<name>A0A0E9UK08_ANGAN</name>
<proteinExistence type="predicted"/>
<evidence type="ECO:0000313" key="1">
    <source>
        <dbReference type="EMBL" id="JAH66046.1"/>
    </source>
</evidence>
<reference evidence="1" key="1">
    <citation type="submission" date="2014-11" db="EMBL/GenBank/DDBJ databases">
        <authorList>
            <person name="Amaro Gonzalez C."/>
        </authorList>
    </citation>
    <scope>NUCLEOTIDE SEQUENCE</scope>
</reference>
<organism evidence="1">
    <name type="scientific">Anguilla anguilla</name>
    <name type="common">European freshwater eel</name>
    <name type="synonym">Muraena anguilla</name>
    <dbReference type="NCBI Taxonomy" id="7936"/>
    <lineage>
        <taxon>Eukaryota</taxon>
        <taxon>Metazoa</taxon>
        <taxon>Chordata</taxon>
        <taxon>Craniata</taxon>
        <taxon>Vertebrata</taxon>
        <taxon>Euteleostomi</taxon>
        <taxon>Actinopterygii</taxon>
        <taxon>Neopterygii</taxon>
        <taxon>Teleostei</taxon>
        <taxon>Anguilliformes</taxon>
        <taxon>Anguillidae</taxon>
        <taxon>Anguilla</taxon>
    </lineage>
</organism>